<dbReference type="PANTHER" id="PTHR34218">
    <property type="entry name" value="PEPTIDASE S45 PENICILLIN AMIDASE"/>
    <property type="match status" value="1"/>
</dbReference>
<dbReference type="Pfam" id="PF01804">
    <property type="entry name" value="Penicil_amidase"/>
    <property type="match status" value="1"/>
</dbReference>
<gene>
    <name evidence="6" type="ORF">JMJ56_17230</name>
</gene>
<comment type="similarity">
    <text evidence="1">Belongs to the peptidase S45 family.</text>
</comment>
<keyword evidence="4" id="KW-0865">Zymogen</keyword>
<keyword evidence="2 5" id="KW-0732">Signal</keyword>
<accession>A0ABS1U742</accession>
<keyword evidence="3" id="KW-0378">Hydrolase</keyword>
<comment type="caution">
    <text evidence="6">The sequence shown here is derived from an EMBL/GenBank/DDBJ whole genome shotgun (WGS) entry which is preliminary data.</text>
</comment>
<evidence type="ECO:0000256" key="1">
    <source>
        <dbReference type="ARBA" id="ARBA00006586"/>
    </source>
</evidence>
<evidence type="ECO:0000313" key="7">
    <source>
        <dbReference type="Proteomes" id="UP000660885"/>
    </source>
</evidence>
<protein>
    <submittedName>
        <fullName evidence="6">Penicillin acylase family protein</fullName>
    </submittedName>
</protein>
<dbReference type="InterPro" id="IPR029055">
    <property type="entry name" value="Ntn_hydrolases_N"/>
</dbReference>
<feature type="chain" id="PRO_5047328918" evidence="5">
    <location>
        <begin position="29"/>
        <end position="752"/>
    </location>
</feature>
<dbReference type="InterPro" id="IPR002692">
    <property type="entry name" value="S45"/>
</dbReference>
<dbReference type="InterPro" id="IPR014395">
    <property type="entry name" value="Pen/GL7ACA/AHL_acylase"/>
</dbReference>
<organism evidence="6 7">
    <name type="scientific">Belnapia arida</name>
    <dbReference type="NCBI Taxonomy" id="2804533"/>
    <lineage>
        <taxon>Bacteria</taxon>
        <taxon>Pseudomonadati</taxon>
        <taxon>Pseudomonadota</taxon>
        <taxon>Alphaproteobacteria</taxon>
        <taxon>Acetobacterales</taxon>
        <taxon>Roseomonadaceae</taxon>
        <taxon>Belnapia</taxon>
    </lineage>
</organism>
<dbReference type="InterPro" id="IPR023343">
    <property type="entry name" value="Penicillin_amidase_dom1"/>
</dbReference>
<dbReference type="Proteomes" id="UP000660885">
    <property type="component" value="Unassembled WGS sequence"/>
</dbReference>
<sequence>MAGSKGTRPGKALALALLALLPGCGALAPRPAGIDQRLATLPREGLGLAGPVTIRWNEHLVPWIEAGSDADLAYALGLVHGHLRGGQIALLRMVARGRLSEMAGPLARDYDHAIRILGFDRAAPEIERRWPAETRAFMTAFLAGLNKAALEGPRPPEFGLLGLRREAFTTTDLLAIGRLAGTDVNWFSYFSLLAERGKPGFAAAWRRTLEAGANLTPPSPREANLPGLLAGLSRAGSNAVAVAPTHSASGAAMLASDPHLGLSLPNLWLLVGMRSPSFHAVGMMVPGVPIIGLGRNPEVAWGGTNLRAASSDLFDVSHLPQEAFTESETTIRQRFWLGATRRVRMTPLGPVLTDARVVPGRPGETLALRWAGQEPADEITSLLRAARARSGAEFRASFDSFAVSPQNFLYADRAGTIGRLTAAILPARRGFPAAGPVLDGTDPASTGPWSHLLHAGDLPALENPPEGVLASANENPNLWAKEPPPLGYFFSDGDRVARLRALLLARPKLRPEDLAALQRDTLAPKAAVLAAGLLARFDALPGGAPDFLGPLRGWDGDYAAGSRAALVFELVLARLLPGLLPEGSNGRGPETGWNFVTTFLLRDLDALPEPRRAALLRQAAAEAAPLAARYRVWGDVHQLRAAHWLVNLPVLGRAFVLGEMPAGGSRETPMKTGHGLVTGPHEVSFGSMARYVSDLADLDSNWFTLFGGQDGWLGSAAFADQIPLWREGRSIRLPLRPETVAAEFPRVTVLRP</sequence>
<dbReference type="InterPro" id="IPR043146">
    <property type="entry name" value="Penicillin_amidase_N_B-knob"/>
</dbReference>
<evidence type="ECO:0000256" key="3">
    <source>
        <dbReference type="ARBA" id="ARBA00022801"/>
    </source>
</evidence>
<evidence type="ECO:0000256" key="4">
    <source>
        <dbReference type="ARBA" id="ARBA00023145"/>
    </source>
</evidence>
<dbReference type="InterPro" id="IPR043147">
    <property type="entry name" value="Penicillin_amidase_A-knob"/>
</dbReference>
<dbReference type="PANTHER" id="PTHR34218:SF3">
    <property type="entry name" value="ACYL-HOMOSERINE LACTONE ACYLASE PVDQ"/>
    <property type="match status" value="1"/>
</dbReference>
<keyword evidence="7" id="KW-1185">Reference proteome</keyword>
<dbReference type="RefSeq" id="WP_202833011.1">
    <property type="nucleotide sequence ID" value="NZ_JAETWB010000008.1"/>
</dbReference>
<dbReference type="EMBL" id="JAETWB010000008">
    <property type="protein sequence ID" value="MBL6079764.1"/>
    <property type="molecule type" value="Genomic_DNA"/>
</dbReference>
<name>A0ABS1U742_9PROT</name>
<evidence type="ECO:0000313" key="6">
    <source>
        <dbReference type="EMBL" id="MBL6079764.1"/>
    </source>
</evidence>
<evidence type="ECO:0000256" key="2">
    <source>
        <dbReference type="ARBA" id="ARBA00022729"/>
    </source>
</evidence>
<dbReference type="Gene3D" id="2.30.120.10">
    <property type="match status" value="1"/>
</dbReference>
<evidence type="ECO:0000256" key="5">
    <source>
        <dbReference type="SAM" id="SignalP"/>
    </source>
</evidence>
<dbReference type="PIRSF" id="PIRSF001227">
    <property type="entry name" value="Pen_acylase"/>
    <property type="match status" value="1"/>
</dbReference>
<proteinExistence type="inferred from homology"/>
<dbReference type="Gene3D" id="1.10.1400.10">
    <property type="match status" value="1"/>
</dbReference>
<dbReference type="Gene3D" id="1.10.439.10">
    <property type="entry name" value="Penicillin Amidohydrolase, domain 1"/>
    <property type="match status" value="1"/>
</dbReference>
<dbReference type="SUPFAM" id="SSF56235">
    <property type="entry name" value="N-terminal nucleophile aminohydrolases (Ntn hydrolases)"/>
    <property type="match status" value="1"/>
</dbReference>
<reference evidence="6 7" key="1">
    <citation type="submission" date="2021-01" db="EMBL/GenBank/DDBJ databases">
        <title>Belnapia mucosa sp. nov. and Belnapia arida sp. nov., isolated from the Tabernas Desert (Almeria, Spain).</title>
        <authorList>
            <person name="Molina-Menor E."/>
            <person name="Vidal-Verdu A."/>
            <person name="Calonge A."/>
            <person name="Satari L."/>
            <person name="Pereto J."/>
            <person name="Porcar M."/>
        </authorList>
    </citation>
    <scope>NUCLEOTIDE SEQUENCE [LARGE SCALE GENOMIC DNA]</scope>
    <source>
        <strain evidence="6 7">T18</strain>
    </source>
</reference>
<feature type="signal peptide" evidence="5">
    <location>
        <begin position="1"/>
        <end position="28"/>
    </location>
</feature>
<dbReference type="Gene3D" id="3.60.20.10">
    <property type="entry name" value="Glutamine Phosphoribosylpyrophosphate, subunit 1, domain 1"/>
    <property type="match status" value="1"/>
</dbReference>